<comment type="caution">
    <text evidence="2">The sequence shown here is derived from an EMBL/GenBank/DDBJ whole genome shotgun (WGS) entry which is preliminary data.</text>
</comment>
<protein>
    <submittedName>
        <fullName evidence="2">Uncharacterized protein</fullName>
    </submittedName>
</protein>
<proteinExistence type="predicted"/>
<feature type="non-terminal residue" evidence="2">
    <location>
        <position position="1"/>
    </location>
</feature>
<feature type="region of interest" description="Disordered" evidence="1">
    <location>
        <begin position="1"/>
        <end position="23"/>
    </location>
</feature>
<organism evidence="2 3">
    <name type="scientific">Datura stramonium</name>
    <name type="common">Jimsonweed</name>
    <name type="synonym">Common thornapple</name>
    <dbReference type="NCBI Taxonomy" id="4076"/>
    <lineage>
        <taxon>Eukaryota</taxon>
        <taxon>Viridiplantae</taxon>
        <taxon>Streptophyta</taxon>
        <taxon>Embryophyta</taxon>
        <taxon>Tracheophyta</taxon>
        <taxon>Spermatophyta</taxon>
        <taxon>Magnoliopsida</taxon>
        <taxon>eudicotyledons</taxon>
        <taxon>Gunneridae</taxon>
        <taxon>Pentapetalae</taxon>
        <taxon>asterids</taxon>
        <taxon>lamiids</taxon>
        <taxon>Solanales</taxon>
        <taxon>Solanaceae</taxon>
        <taxon>Solanoideae</taxon>
        <taxon>Datureae</taxon>
        <taxon>Datura</taxon>
    </lineage>
</organism>
<keyword evidence="3" id="KW-1185">Reference proteome</keyword>
<dbReference type="EMBL" id="JACEIK010008655">
    <property type="protein sequence ID" value="MCE3051499.1"/>
    <property type="molecule type" value="Genomic_DNA"/>
</dbReference>
<feature type="non-terminal residue" evidence="2">
    <location>
        <position position="68"/>
    </location>
</feature>
<dbReference type="Proteomes" id="UP000823775">
    <property type="component" value="Unassembled WGS sequence"/>
</dbReference>
<evidence type="ECO:0000256" key="1">
    <source>
        <dbReference type="SAM" id="MobiDB-lite"/>
    </source>
</evidence>
<evidence type="ECO:0000313" key="3">
    <source>
        <dbReference type="Proteomes" id="UP000823775"/>
    </source>
</evidence>
<name>A0ABS8WQP6_DATST</name>
<sequence>EEDASSLPNNMDDEELKAGEEEENLKEMFEGNLLNSEGLEEDEAQARVQVFKPLPSTHASRVETREML</sequence>
<evidence type="ECO:0000313" key="2">
    <source>
        <dbReference type="EMBL" id="MCE3051499.1"/>
    </source>
</evidence>
<reference evidence="2 3" key="1">
    <citation type="journal article" date="2021" name="BMC Genomics">
        <title>Datura genome reveals duplications of psychoactive alkaloid biosynthetic genes and high mutation rate following tissue culture.</title>
        <authorList>
            <person name="Rajewski A."/>
            <person name="Carter-House D."/>
            <person name="Stajich J."/>
            <person name="Litt A."/>
        </authorList>
    </citation>
    <scope>NUCLEOTIDE SEQUENCE [LARGE SCALE GENOMIC DNA]</scope>
    <source>
        <strain evidence="2">AR-01</strain>
    </source>
</reference>
<gene>
    <name evidence="2" type="ORF">HAX54_049987</name>
</gene>
<accession>A0ABS8WQP6</accession>
<feature type="compositionally biased region" description="Acidic residues" evidence="1">
    <location>
        <begin position="11"/>
        <end position="23"/>
    </location>
</feature>